<keyword evidence="2" id="KW-1185">Reference proteome</keyword>
<evidence type="ECO:0000313" key="2">
    <source>
        <dbReference type="Proteomes" id="UP000814033"/>
    </source>
</evidence>
<name>A0ACB8R6Q0_9AGAM</name>
<comment type="caution">
    <text evidence="1">The sequence shown here is derived from an EMBL/GenBank/DDBJ whole genome shotgun (WGS) entry which is preliminary data.</text>
</comment>
<protein>
    <submittedName>
        <fullName evidence="1">Uncharacterized protein</fullName>
    </submittedName>
</protein>
<organism evidence="1 2">
    <name type="scientific">Auriscalpium vulgare</name>
    <dbReference type="NCBI Taxonomy" id="40419"/>
    <lineage>
        <taxon>Eukaryota</taxon>
        <taxon>Fungi</taxon>
        <taxon>Dikarya</taxon>
        <taxon>Basidiomycota</taxon>
        <taxon>Agaricomycotina</taxon>
        <taxon>Agaricomycetes</taxon>
        <taxon>Russulales</taxon>
        <taxon>Auriscalpiaceae</taxon>
        <taxon>Auriscalpium</taxon>
    </lineage>
</organism>
<evidence type="ECO:0000313" key="1">
    <source>
        <dbReference type="EMBL" id="KAI0039306.1"/>
    </source>
</evidence>
<dbReference type="Proteomes" id="UP000814033">
    <property type="component" value="Unassembled WGS sequence"/>
</dbReference>
<sequence length="299" mass="31552">MVHNPRKARGTAPAPTRVQPRRGGLPVIPTTTAGAVSTSTVAVPAHPHPAAATAAIPPDATTSTNPITTGTTAATASIPSTSISDTGPVSTTTSANESEHISAGPAPNNIVHVSTSAPHTLPAATAGGHAHQTTPRTQAAELAALHHQVAELQTQLARATVIRSHEAAAALPRILRPAHGNAGDGFNLRHEMGLDEDKDKYLAIRAGVRSLVAAAQLDPTTHWAHQDVVKLGKVFQVARDTFPYLRRFPNDWATEEFVKSSMKNKRAYAVRTGRPQLLAAMKDALRQRREGSDNSDSED</sequence>
<accession>A0ACB8R6Q0</accession>
<reference evidence="1" key="1">
    <citation type="submission" date="2021-02" db="EMBL/GenBank/DDBJ databases">
        <authorList>
            <consortium name="DOE Joint Genome Institute"/>
            <person name="Ahrendt S."/>
            <person name="Looney B.P."/>
            <person name="Miyauchi S."/>
            <person name="Morin E."/>
            <person name="Drula E."/>
            <person name="Courty P.E."/>
            <person name="Chicoki N."/>
            <person name="Fauchery L."/>
            <person name="Kohler A."/>
            <person name="Kuo A."/>
            <person name="Labutti K."/>
            <person name="Pangilinan J."/>
            <person name="Lipzen A."/>
            <person name="Riley R."/>
            <person name="Andreopoulos W."/>
            <person name="He G."/>
            <person name="Johnson J."/>
            <person name="Barry K.W."/>
            <person name="Grigoriev I.V."/>
            <person name="Nagy L."/>
            <person name="Hibbett D."/>
            <person name="Henrissat B."/>
            <person name="Matheny P.B."/>
            <person name="Labbe J."/>
            <person name="Martin F."/>
        </authorList>
    </citation>
    <scope>NUCLEOTIDE SEQUENCE</scope>
    <source>
        <strain evidence="1">FP105234-sp</strain>
    </source>
</reference>
<dbReference type="EMBL" id="MU276323">
    <property type="protein sequence ID" value="KAI0039306.1"/>
    <property type="molecule type" value="Genomic_DNA"/>
</dbReference>
<reference evidence="1" key="2">
    <citation type="journal article" date="2022" name="New Phytol.">
        <title>Evolutionary transition to the ectomycorrhizal habit in the genomes of a hyperdiverse lineage of mushroom-forming fungi.</title>
        <authorList>
            <person name="Looney B."/>
            <person name="Miyauchi S."/>
            <person name="Morin E."/>
            <person name="Drula E."/>
            <person name="Courty P.E."/>
            <person name="Kohler A."/>
            <person name="Kuo A."/>
            <person name="LaButti K."/>
            <person name="Pangilinan J."/>
            <person name="Lipzen A."/>
            <person name="Riley R."/>
            <person name="Andreopoulos W."/>
            <person name="He G."/>
            <person name="Johnson J."/>
            <person name="Nolan M."/>
            <person name="Tritt A."/>
            <person name="Barry K.W."/>
            <person name="Grigoriev I.V."/>
            <person name="Nagy L.G."/>
            <person name="Hibbett D."/>
            <person name="Henrissat B."/>
            <person name="Matheny P.B."/>
            <person name="Labbe J."/>
            <person name="Martin F.M."/>
        </authorList>
    </citation>
    <scope>NUCLEOTIDE SEQUENCE</scope>
    <source>
        <strain evidence="1">FP105234-sp</strain>
    </source>
</reference>
<gene>
    <name evidence="1" type="ORF">FA95DRAFT_1655455</name>
</gene>
<proteinExistence type="predicted"/>